<protein>
    <submittedName>
        <fullName evidence="1">Uncharacterized protein</fullName>
    </submittedName>
</protein>
<dbReference type="Proteomes" id="UP000561617">
    <property type="component" value="Unassembled WGS sequence"/>
</dbReference>
<dbReference type="RefSeq" id="WP_185380632.1">
    <property type="nucleotide sequence ID" value="NZ_JAASTW010000003.1"/>
</dbReference>
<reference evidence="1 2" key="1">
    <citation type="submission" date="2020-03" db="EMBL/GenBank/DDBJ databases">
        <title>Soil Listeria distribution.</title>
        <authorList>
            <person name="Liao J."/>
            <person name="Wiedmann M."/>
        </authorList>
    </citation>
    <scope>NUCLEOTIDE SEQUENCE [LARGE SCALE GENOMIC DNA]</scope>
    <source>
        <strain evidence="1 2">FSL L7-1554</strain>
    </source>
</reference>
<evidence type="ECO:0000313" key="2">
    <source>
        <dbReference type="Proteomes" id="UP000561617"/>
    </source>
</evidence>
<evidence type="ECO:0000313" key="1">
    <source>
        <dbReference type="EMBL" id="MBC1488047.1"/>
    </source>
</evidence>
<dbReference type="AlphaFoldDB" id="A0A7X0X5U2"/>
<accession>A0A7X0X5U2</accession>
<comment type="caution">
    <text evidence="1">The sequence shown here is derived from an EMBL/GenBank/DDBJ whole genome shotgun (WGS) entry which is preliminary data.</text>
</comment>
<proteinExistence type="predicted"/>
<dbReference type="EMBL" id="JAASTW010000003">
    <property type="protein sequence ID" value="MBC1488047.1"/>
    <property type="molecule type" value="Genomic_DNA"/>
</dbReference>
<name>A0A7X0X5U2_9LIST</name>
<sequence>MIEIKFKIFNSYIEDDDDLKGEYGYFQLCVDDKTYGEYRDDIELDILSMNIYDWFSNFVQAFILLKNNSVVYISDVETSEVWIKMITDEENIQISEVYADKPEGSYSVETDINLDEKNKIWEKTVKVQDFQKELVLKGKQYLSELKKLNSRTNEYIQKLETQLKEIK</sequence>
<gene>
    <name evidence="1" type="ORF">HCJ38_03360</name>
</gene>
<organism evidence="1 2">
    <name type="scientific">Listeria immobilis</name>
    <dbReference type="NCBI Taxonomy" id="2713502"/>
    <lineage>
        <taxon>Bacteria</taxon>
        <taxon>Bacillati</taxon>
        <taxon>Bacillota</taxon>
        <taxon>Bacilli</taxon>
        <taxon>Bacillales</taxon>
        <taxon>Listeriaceae</taxon>
        <taxon>Listeria</taxon>
    </lineage>
</organism>